<dbReference type="Gene3D" id="3.40.120.10">
    <property type="entry name" value="Alpha-D-Glucose-1,6-Bisphosphate, subunit A, domain 3"/>
    <property type="match status" value="3"/>
</dbReference>
<dbReference type="CDD" id="cd03089">
    <property type="entry name" value="PMM_PGM"/>
    <property type="match status" value="1"/>
</dbReference>
<gene>
    <name evidence="10" type="ORF">HB759_13700</name>
</gene>
<evidence type="ECO:0000259" key="8">
    <source>
        <dbReference type="Pfam" id="PF02879"/>
    </source>
</evidence>
<comment type="cofactor">
    <cofactor evidence="1">
        <name>Mg(2+)</name>
        <dbReference type="ChEBI" id="CHEBI:18420"/>
    </cofactor>
</comment>
<evidence type="ECO:0000259" key="9">
    <source>
        <dbReference type="Pfam" id="PF02880"/>
    </source>
</evidence>
<dbReference type="GO" id="GO:0004615">
    <property type="term" value="F:phosphomannomutase activity"/>
    <property type="evidence" value="ECO:0007669"/>
    <property type="project" value="TreeGrafter"/>
</dbReference>
<dbReference type="GO" id="GO:0005975">
    <property type="term" value="P:carbohydrate metabolic process"/>
    <property type="evidence" value="ECO:0007669"/>
    <property type="project" value="InterPro"/>
</dbReference>
<reference evidence="10 11" key="1">
    <citation type="submission" date="2020-03" db="EMBL/GenBank/DDBJ databases">
        <title>Soil Listeria distribution.</title>
        <authorList>
            <person name="Liao J."/>
            <person name="Wiedmann M."/>
        </authorList>
    </citation>
    <scope>NUCLEOTIDE SEQUENCE [LARGE SCALE GENOMIC DNA]</scope>
    <source>
        <strain evidence="10 11">FSL L7-1833</strain>
    </source>
</reference>
<keyword evidence="3" id="KW-0597">Phosphoprotein</keyword>
<comment type="caution">
    <text evidence="10">The sequence shown here is derived from an EMBL/GenBank/DDBJ whole genome shotgun (WGS) entry which is preliminary data.</text>
</comment>
<dbReference type="FunFam" id="3.40.120.10:FF:000010">
    <property type="entry name" value="phosphomannomutase/phosphoglucomutase isoform X1"/>
    <property type="match status" value="1"/>
</dbReference>
<accession>A0A7X0WFQ4</accession>
<dbReference type="GO" id="GO:0046872">
    <property type="term" value="F:metal ion binding"/>
    <property type="evidence" value="ECO:0007669"/>
    <property type="project" value="UniProtKB-KW"/>
</dbReference>
<feature type="domain" description="Alpha-D-phosphohexomutase alpha/beta/alpha" evidence="9">
    <location>
        <begin position="292"/>
        <end position="403"/>
    </location>
</feature>
<dbReference type="SUPFAM" id="SSF55957">
    <property type="entry name" value="Phosphoglucomutase, C-terminal domain"/>
    <property type="match status" value="1"/>
</dbReference>
<dbReference type="InterPro" id="IPR005846">
    <property type="entry name" value="A-D-PHexomutase_a/b/a-III"/>
</dbReference>
<keyword evidence="5" id="KW-0460">Magnesium</keyword>
<evidence type="ECO:0000313" key="10">
    <source>
        <dbReference type="EMBL" id="MBC1333000.1"/>
    </source>
</evidence>
<comment type="similarity">
    <text evidence="2">Belongs to the phosphohexose mutase family.</text>
</comment>
<dbReference type="InterPro" id="IPR005844">
    <property type="entry name" value="A-D-PHexomutase_a/b/a-I"/>
</dbReference>
<protein>
    <submittedName>
        <fullName evidence="10">Phosphomannomutase/phosphoglucomutase</fullName>
    </submittedName>
</protein>
<dbReference type="InterPro" id="IPR036900">
    <property type="entry name" value="A-D-PHexomutase_C_sf"/>
</dbReference>
<dbReference type="Pfam" id="PF02878">
    <property type="entry name" value="PGM_PMM_I"/>
    <property type="match status" value="1"/>
</dbReference>
<dbReference type="InterPro" id="IPR005845">
    <property type="entry name" value="A-D-PHexomutase_a/b/a-II"/>
</dbReference>
<dbReference type="InterPro" id="IPR016055">
    <property type="entry name" value="A-D-PHexomutase_a/b/a-I/II/III"/>
</dbReference>
<sequence length="513" mass="55829">MRRHTYQKWRNEFMALKDLQNGSDIRGIAIETDKYQVTLTDEHVAAIAIGFAAWLRDVKGAGETATVAIGHDSRLSAGRIKDVLTASLTRSGLDVVDVGLATTPAMFMATQYDGYACDAAIMITASHLPYFYNGLKLFTRDGGAEHEDIDYIVENAGQVFVAKVAGTVTEKPLLRDYAADLVGKIRAGIDDATNYERPLAGSHIVVDAGNGAGGFFATDVLAELGADITGSQFLDPDGNFPNHIPNPDNNEAMASLKDAVAANKADLGVIFDTDVDRAAIVDKDGESLNRNPLIAVISAIVLEEHPGTTIVTDSTTSTHLEHFIANLGGKQHRFKRGYRNVINEAIRLNEAGTQSEIAIEVSGHAALKENYFLDDGAYLIAKILMRYAKLRKEGKDLADLTRDLQVPADNDEVRLSLLTEDFKTYGLEVLKDFEAFVEKTDGLAIEPANQEGVRVNTDGAFGNGWFLLRMSLHEPVMPVNLESDEIGGTEKIKAALREFFANYAEIDSSSLQK</sequence>
<dbReference type="Gene3D" id="3.30.310.50">
    <property type="entry name" value="Alpha-D-phosphohexomutase, C-terminal domain"/>
    <property type="match status" value="1"/>
</dbReference>
<dbReference type="Proteomes" id="UP000532866">
    <property type="component" value="Unassembled WGS sequence"/>
</dbReference>
<dbReference type="Pfam" id="PF02879">
    <property type="entry name" value="PGM_PMM_II"/>
    <property type="match status" value="1"/>
</dbReference>
<evidence type="ECO:0000313" key="11">
    <source>
        <dbReference type="Proteomes" id="UP000532866"/>
    </source>
</evidence>
<proteinExistence type="inferred from homology"/>
<dbReference type="PANTHER" id="PTHR42946:SF1">
    <property type="entry name" value="PHOSPHOGLUCOMUTASE (ALPHA-D-GLUCOSE-1,6-BISPHOSPHATE-DEPENDENT)"/>
    <property type="match status" value="1"/>
</dbReference>
<keyword evidence="6" id="KW-0413">Isomerase</keyword>
<dbReference type="Pfam" id="PF02880">
    <property type="entry name" value="PGM_PMM_III"/>
    <property type="match status" value="1"/>
</dbReference>
<dbReference type="PRINTS" id="PR00509">
    <property type="entry name" value="PGMPMM"/>
</dbReference>
<dbReference type="PANTHER" id="PTHR42946">
    <property type="entry name" value="PHOSPHOHEXOSE MUTASE"/>
    <property type="match status" value="1"/>
</dbReference>
<evidence type="ECO:0000259" key="7">
    <source>
        <dbReference type="Pfam" id="PF02878"/>
    </source>
</evidence>
<evidence type="ECO:0000256" key="6">
    <source>
        <dbReference type="ARBA" id="ARBA00023235"/>
    </source>
</evidence>
<dbReference type="EMBL" id="JAAROL010000005">
    <property type="protein sequence ID" value="MBC1333000.1"/>
    <property type="molecule type" value="Genomic_DNA"/>
</dbReference>
<evidence type="ECO:0000256" key="5">
    <source>
        <dbReference type="ARBA" id="ARBA00022842"/>
    </source>
</evidence>
<evidence type="ECO:0000256" key="3">
    <source>
        <dbReference type="ARBA" id="ARBA00022553"/>
    </source>
</evidence>
<organism evidence="10 11">
    <name type="scientific">Listeria booriae</name>
    <dbReference type="NCBI Taxonomy" id="1552123"/>
    <lineage>
        <taxon>Bacteria</taxon>
        <taxon>Bacillati</taxon>
        <taxon>Bacillota</taxon>
        <taxon>Bacilli</taxon>
        <taxon>Bacillales</taxon>
        <taxon>Listeriaceae</taxon>
        <taxon>Listeria</taxon>
    </lineage>
</organism>
<keyword evidence="4" id="KW-0479">Metal-binding</keyword>
<evidence type="ECO:0000256" key="2">
    <source>
        <dbReference type="ARBA" id="ARBA00010231"/>
    </source>
</evidence>
<dbReference type="RefSeq" id="WP_185374705.1">
    <property type="nucleotide sequence ID" value="NZ_JAARNB010000005.1"/>
</dbReference>
<dbReference type="SUPFAM" id="SSF53738">
    <property type="entry name" value="Phosphoglucomutase, first 3 domains"/>
    <property type="match status" value="3"/>
</dbReference>
<evidence type="ECO:0000256" key="1">
    <source>
        <dbReference type="ARBA" id="ARBA00001946"/>
    </source>
</evidence>
<evidence type="ECO:0000256" key="4">
    <source>
        <dbReference type="ARBA" id="ARBA00022723"/>
    </source>
</evidence>
<dbReference type="InterPro" id="IPR050060">
    <property type="entry name" value="Phosphoglucosamine_mutase"/>
</dbReference>
<dbReference type="InterPro" id="IPR005841">
    <property type="entry name" value="Alpha-D-phosphohexomutase_SF"/>
</dbReference>
<feature type="domain" description="Alpha-D-phosphohexomutase alpha/beta/alpha" evidence="8">
    <location>
        <begin position="199"/>
        <end position="285"/>
    </location>
</feature>
<dbReference type="AlphaFoldDB" id="A0A7X0WFQ4"/>
<feature type="domain" description="Alpha-D-phosphohexomutase alpha/beta/alpha" evidence="7">
    <location>
        <begin position="20"/>
        <end position="150"/>
    </location>
</feature>
<name>A0A7X0WFQ4_9LIST</name>